<dbReference type="SUPFAM" id="SSF52540">
    <property type="entry name" value="P-loop containing nucleoside triphosphate hydrolases"/>
    <property type="match status" value="1"/>
</dbReference>
<dbReference type="InterPro" id="IPR002156">
    <property type="entry name" value="RNaseH_domain"/>
</dbReference>
<keyword evidence="3" id="KW-0611">Plant defense</keyword>
<dbReference type="InterPro" id="IPR042197">
    <property type="entry name" value="Apaf_helical"/>
</dbReference>
<dbReference type="SUPFAM" id="SSF52058">
    <property type="entry name" value="L domain-like"/>
    <property type="match status" value="1"/>
</dbReference>
<dbReference type="Pfam" id="PF13456">
    <property type="entry name" value="RVT_3"/>
    <property type="match status" value="1"/>
</dbReference>
<dbReference type="InterPro" id="IPR027417">
    <property type="entry name" value="P-loop_NTPase"/>
</dbReference>
<comment type="similarity">
    <text evidence="1">Belongs to the disease resistance NB-LRR family.</text>
</comment>
<dbReference type="Pfam" id="PF00931">
    <property type="entry name" value="NB-ARC"/>
    <property type="match status" value="1"/>
</dbReference>
<dbReference type="InterPro" id="IPR044730">
    <property type="entry name" value="RNase_H-like_dom_plant"/>
</dbReference>
<dbReference type="InterPro" id="IPR036397">
    <property type="entry name" value="RNaseH_sf"/>
</dbReference>
<keyword evidence="4" id="KW-0067">ATP-binding</keyword>
<organism evidence="7 8">
    <name type="scientific">Hibiscus sabdariffa</name>
    <name type="common">roselle</name>
    <dbReference type="NCBI Taxonomy" id="183260"/>
    <lineage>
        <taxon>Eukaryota</taxon>
        <taxon>Viridiplantae</taxon>
        <taxon>Streptophyta</taxon>
        <taxon>Embryophyta</taxon>
        <taxon>Tracheophyta</taxon>
        <taxon>Spermatophyta</taxon>
        <taxon>Magnoliopsida</taxon>
        <taxon>eudicotyledons</taxon>
        <taxon>Gunneridae</taxon>
        <taxon>Pentapetalae</taxon>
        <taxon>rosids</taxon>
        <taxon>malvids</taxon>
        <taxon>Malvales</taxon>
        <taxon>Malvaceae</taxon>
        <taxon>Malvoideae</taxon>
        <taxon>Hibiscus</taxon>
    </lineage>
</organism>
<dbReference type="Gene3D" id="3.40.50.300">
    <property type="entry name" value="P-loop containing nucleotide triphosphate hydrolases"/>
    <property type="match status" value="1"/>
</dbReference>
<dbReference type="InterPro" id="IPR057135">
    <property type="entry name" value="At4g27190-like_LRR"/>
</dbReference>
<dbReference type="Gene3D" id="3.80.10.10">
    <property type="entry name" value="Ribonuclease Inhibitor"/>
    <property type="match status" value="4"/>
</dbReference>
<dbReference type="PANTHER" id="PTHR33463">
    <property type="entry name" value="NB-ARC DOMAIN-CONTAINING PROTEIN-RELATED"/>
    <property type="match status" value="1"/>
</dbReference>
<evidence type="ECO:0000256" key="3">
    <source>
        <dbReference type="ARBA" id="ARBA00022821"/>
    </source>
</evidence>
<evidence type="ECO:0000259" key="6">
    <source>
        <dbReference type="SMART" id="SM00382"/>
    </source>
</evidence>
<dbReference type="InterPro" id="IPR032675">
    <property type="entry name" value="LRR_dom_sf"/>
</dbReference>
<feature type="coiled-coil region" evidence="5">
    <location>
        <begin position="30"/>
        <end position="64"/>
    </location>
</feature>
<keyword evidence="5" id="KW-0175">Coiled coil</keyword>
<dbReference type="Pfam" id="PF23247">
    <property type="entry name" value="LRR_RPS2"/>
    <property type="match status" value="6"/>
</dbReference>
<proteinExistence type="inferred from homology"/>
<dbReference type="SMART" id="SM00382">
    <property type="entry name" value="AAA"/>
    <property type="match status" value="1"/>
</dbReference>
<dbReference type="Gene3D" id="3.30.420.10">
    <property type="entry name" value="Ribonuclease H-like superfamily/Ribonuclease H"/>
    <property type="match status" value="1"/>
</dbReference>
<dbReference type="EMBL" id="JBBPBM010001754">
    <property type="protein sequence ID" value="KAK8482258.1"/>
    <property type="molecule type" value="Genomic_DNA"/>
</dbReference>
<sequence>MEIVTGCASNIVASVAGFVFQKLKGCFSNVRNYRKAVSDFENKVETLKGKRDRLLLDVDAAEKNCDGIYSDVKSWLIKADDVVNSKYNQVKGLEDGVSNKCFVGLCPDFKARYQLSRKAMEEASAVDELLRSGVFDRISYPVVPRSIVDLSPKDFEDFNSRKQSFNNIMEAVKDPNVNIVGVHGMSGVGKTTLVKEVMRQVKEDKVFDSVFFAVVSHTPDIRKIQDQIADMLGVEFKEQSVSGRASRVCQRLEKEKKILVVLDDIWERLDLMEVGIPSGEEHQGCTILLTSRDLRVLSKDMYARKSFPVGVLEDEEAWAFFKKVAGDGVESPDLFPIATKVAKKCGGLPIAIKTLASSLRDAPLFEWEDALRQLNRPSSSNHNGIAQDAYFPIKLSYDRLQSEEHKQTFLLCSLLGHNIPIDYLLMHATSLGLCHGVNTIEETRNRLLTVVSHLKASCLLLDGNSPNRFDMHDLICDVAVSITSRGNRAFVLKRGDVLNDWPDDETMRECDKISLWHPTISKLPDQLKCSKLTLFRMRKKYPRVKIPTNFFKGLENLKVLNLTDMRFPSLPSSISLLANLGTLCLRFCVLGDISLVGKLKNLEILSLAKSDIETLPEEIGQLTKLKWLDLRDCSKLKRIPSGVLCKLSRLEQLYVCNRCVEWGAEGNSSLAELEVLSSLTALEIRIHNSNIIPKGFFFEKLRRYIIFIGEAYVSDWSRKCVDEYSRTLRLNIQTSISFLNYGIKVLMKKAENLYIDEVKGVEILSHEEFRDCFQQLKNLHIENGVMIQYILKDNDAVRRIEFLQLKSLTLKGLPNLVSFCSGNKGSTSVSPQPQETTLFNRKTLFPKLEKMKLSSISIERIWVPQAFCSTQNLTNLIVEGCANLRHVLSDSMAEYLQQLECLEISECKCMREILSMDEASLSRAVPICFPRLKSLKLKGLEKLNGFCHEAYTVEFPDLTVIEIENCPELKGFMHKSLSEDIPTDGVLFNEMVAFPNLREIKISHLRNVKRIWYNQLHANSFSKLKKLKVAYSDGLLNIFPFHLQKAFQGLEILTVADCVSLEEVFQLQVHGSENNVVSSQLRELNLLRLPKLKHVWNKDPNESVSFGNLRKVVVGKCWSLKTLFPFSIAKHLLQLERLTVENCGVEQIVSKIDGGVEHEIQFEFNQLSFLELWVLPNLICFYPGTHKTLWPALKKLRAYRCGKIKIFGHVQSQSQSPEPLLIIEQVIPQLELVSFDAGDIVLINDHQFDADLFCNIRHLDINFNVNETNVFPVCFLQRFYNLKWFEVGPCHFKELSPSGGDAGEEKDMNTTLPKIKKLRLDCVTNTRLLWTQEGHISASLESLQVWQCHSLINLGSYFSTLQNLTTLDVWNCKAMTELITSGKAQSLVCLVTMRIRECGMMREVVASQGDETTDEIVFKKLKCLELDCLVSLKSFCSGSHTFRFPFLEQVILSQCPRMNNFCQGVLSTPKLKKVRLTKTALKGHWAGDLNVTVDQLYKEQVGYRDLKHLKLSEFPELVHVWNRNPQEMLDLKCLKFLEVCDLDKLRCIFNLPVALSLGQLQQLEIKRCSHLEQVIKEEDSDTVAGEAKITDGNKTITIFPLLRSIVLESCSNMISFYQGSTTLECPSLYGIIVAECPNMTTFVSTFSRNGEEEAITGDEADTFFSDKVAFPNLQELKVSHLTNVKRMWHNQLHADSFSKLKVLTVECCDSLLNIFPYLELQVFQRLEILTVIDCASLEQVFQLQVHASDIISSQLREVNLICLPKLNHVWNKDPNGGLSFENLRKAFVWECWSLKTLFPFSIAKDLLQLESLIVENCGVEEIVSKNFERVEQEIRFEFNQLSFIRLLNLPNLECFFPGTHRTVLPVLKRLSTYCCGKTEIFGHAVSVEKGKSILPPVVHNYTKRPILPLGPKAVRWCPPSFPLLKLNVDGAFRIEDRCGAVGFIVRDNVGSVLGGGAYFIREAHSADFVEAQAVIHALWFACSKGFKKVVIECNAPAVASKLKTNFPDFSMLGLILEEAKQLMNSFEGVQVRYVNRLGNRVAHALASFGFDCNKPFTFDSNCPDFISELVREDTP</sequence>
<protein>
    <recommendedName>
        <fullName evidence="6">AAA+ ATPase domain-containing protein</fullName>
    </recommendedName>
</protein>
<comment type="caution">
    <text evidence="7">The sequence shown here is derived from an EMBL/GenBank/DDBJ whole genome shotgun (WGS) entry which is preliminary data.</text>
</comment>
<dbReference type="PANTHER" id="PTHR33463:SF192">
    <property type="entry name" value="DISEASE RESISTANCE PROTEIN RPS2-LIKE"/>
    <property type="match status" value="1"/>
</dbReference>
<dbReference type="PRINTS" id="PR00364">
    <property type="entry name" value="DISEASERSIST"/>
</dbReference>
<name>A0ABR1ZNJ8_9ROSI</name>
<accession>A0ABR1ZNJ8</accession>
<dbReference type="Gene3D" id="1.10.8.430">
    <property type="entry name" value="Helical domain of apoptotic protease-activating factors"/>
    <property type="match status" value="1"/>
</dbReference>
<dbReference type="InterPro" id="IPR002182">
    <property type="entry name" value="NB-ARC"/>
</dbReference>
<dbReference type="SUPFAM" id="SSF52047">
    <property type="entry name" value="RNI-like"/>
    <property type="match status" value="2"/>
</dbReference>
<dbReference type="InterPro" id="IPR003593">
    <property type="entry name" value="AAA+_ATPase"/>
</dbReference>
<feature type="domain" description="AAA+ ATPase" evidence="6">
    <location>
        <begin position="176"/>
        <end position="315"/>
    </location>
</feature>
<evidence type="ECO:0000313" key="7">
    <source>
        <dbReference type="EMBL" id="KAK8482258.1"/>
    </source>
</evidence>
<gene>
    <name evidence="7" type="ORF">V6N12_001329</name>
</gene>
<evidence type="ECO:0000313" key="8">
    <source>
        <dbReference type="Proteomes" id="UP001472677"/>
    </source>
</evidence>
<keyword evidence="8" id="KW-1185">Reference proteome</keyword>
<dbReference type="Proteomes" id="UP001472677">
    <property type="component" value="Unassembled WGS sequence"/>
</dbReference>
<dbReference type="CDD" id="cd06222">
    <property type="entry name" value="RNase_H_like"/>
    <property type="match status" value="1"/>
</dbReference>
<dbReference type="InterPro" id="IPR050905">
    <property type="entry name" value="Plant_NBS-LRR"/>
</dbReference>
<reference evidence="7 8" key="1">
    <citation type="journal article" date="2024" name="G3 (Bethesda)">
        <title>Genome assembly of Hibiscus sabdariffa L. provides insights into metabolisms of medicinal natural products.</title>
        <authorList>
            <person name="Kim T."/>
        </authorList>
    </citation>
    <scope>NUCLEOTIDE SEQUENCE [LARGE SCALE GENOMIC DNA]</scope>
    <source>
        <strain evidence="7">TK-2024</strain>
        <tissue evidence="7">Old leaves</tissue>
    </source>
</reference>
<evidence type="ECO:0000256" key="1">
    <source>
        <dbReference type="ARBA" id="ARBA00008894"/>
    </source>
</evidence>
<evidence type="ECO:0000256" key="5">
    <source>
        <dbReference type="SAM" id="Coils"/>
    </source>
</evidence>
<evidence type="ECO:0000256" key="2">
    <source>
        <dbReference type="ARBA" id="ARBA00022741"/>
    </source>
</evidence>
<dbReference type="SUPFAM" id="SSF53098">
    <property type="entry name" value="Ribonuclease H-like"/>
    <property type="match status" value="1"/>
</dbReference>
<keyword evidence="2" id="KW-0547">Nucleotide-binding</keyword>
<dbReference type="InterPro" id="IPR012337">
    <property type="entry name" value="RNaseH-like_sf"/>
</dbReference>
<evidence type="ECO:0000256" key="4">
    <source>
        <dbReference type="ARBA" id="ARBA00022840"/>
    </source>
</evidence>